<evidence type="ECO:0000256" key="1">
    <source>
        <dbReference type="ARBA" id="ARBA00004123"/>
    </source>
</evidence>
<dbReference type="EMBL" id="AGNK02006010">
    <property type="status" value="NOT_ANNOTATED_CDS"/>
    <property type="molecule type" value="Genomic_DNA"/>
</dbReference>
<evidence type="ECO:0000256" key="4">
    <source>
        <dbReference type="ARBA" id="ARBA00023163"/>
    </source>
</evidence>
<protein>
    <recommendedName>
        <fullName evidence="7">TCP domain-containing protein</fullName>
    </recommendedName>
</protein>
<evidence type="ECO:0000256" key="2">
    <source>
        <dbReference type="ARBA" id="ARBA00023015"/>
    </source>
</evidence>
<dbReference type="EnsemblPlants" id="KQK91143">
    <property type="protein sequence ID" value="KQK91143"/>
    <property type="gene ID" value="SETIT_039258mg"/>
</dbReference>
<dbReference type="Gramene" id="KQK91143">
    <property type="protein sequence ID" value="KQK91143"/>
    <property type="gene ID" value="SETIT_039258mg"/>
</dbReference>
<organism evidence="8">
    <name type="scientific">Setaria italica</name>
    <name type="common">Foxtail millet</name>
    <name type="synonym">Panicum italicum</name>
    <dbReference type="NCBI Taxonomy" id="4555"/>
    <lineage>
        <taxon>Eukaryota</taxon>
        <taxon>Viridiplantae</taxon>
        <taxon>Streptophyta</taxon>
        <taxon>Embryophyta</taxon>
        <taxon>Tracheophyta</taxon>
        <taxon>Spermatophyta</taxon>
        <taxon>Magnoliopsida</taxon>
        <taxon>Liliopsida</taxon>
        <taxon>Poales</taxon>
        <taxon>Poaceae</taxon>
        <taxon>PACMAD clade</taxon>
        <taxon>Panicoideae</taxon>
        <taxon>Panicodae</taxon>
        <taxon>Paniceae</taxon>
        <taxon>Cenchrinae</taxon>
        <taxon>Setaria</taxon>
    </lineage>
</organism>
<keyword evidence="10" id="KW-1185">Reference proteome</keyword>
<evidence type="ECO:0000313" key="10">
    <source>
        <dbReference type="Proteomes" id="UP000004995"/>
    </source>
</evidence>
<keyword evidence="3" id="KW-0238">DNA-binding</keyword>
<dbReference type="GO" id="GO:0043565">
    <property type="term" value="F:sequence-specific DNA binding"/>
    <property type="evidence" value="ECO:0000318"/>
    <property type="project" value="GO_Central"/>
</dbReference>
<gene>
    <name evidence="8" type="ORF">SETIT_9G425500v2</name>
</gene>
<feature type="compositionally biased region" description="Low complexity" evidence="6">
    <location>
        <begin position="1"/>
        <end position="17"/>
    </location>
</feature>
<dbReference type="GO" id="GO:0005634">
    <property type="term" value="C:nucleus"/>
    <property type="evidence" value="ECO:0000318"/>
    <property type="project" value="GO_Central"/>
</dbReference>
<feature type="compositionally biased region" description="Low complexity" evidence="6">
    <location>
        <begin position="100"/>
        <end position="113"/>
    </location>
</feature>
<reference evidence="9" key="3">
    <citation type="submission" date="2018-08" db="UniProtKB">
        <authorList>
            <consortium name="EnsemblPlants"/>
        </authorList>
    </citation>
    <scope>IDENTIFICATION</scope>
    <source>
        <strain evidence="9">Yugu1</strain>
    </source>
</reference>
<keyword evidence="4" id="KW-0804">Transcription</keyword>
<dbReference type="STRING" id="4555.K4AK35"/>
<dbReference type="GO" id="GO:0003700">
    <property type="term" value="F:DNA-binding transcription factor activity"/>
    <property type="evidence" value="ECO:0000318"/>
    <property type="project" value="GO_Central"/>
</dbReference>
<reference evidence="8" key="2">
    <citation type="submission" date="2015-07" db="EMBL/GenBank/DDBJ databases">
        <authorList>
            <person name="Noorani M."/>
        </authorList>
    </citation>
    <scope>NUCLEOTIDE SEQUENCE</scope>
    <source>
        <strain evidence="8">Yugu1</strain>
    </source>
</reference>
<evidence type="ECO:0000256" key="3">
    <source>
        <dbReference type="ARBA" id="ARBA00023125"/>
    </source>
</evidence>
<dbReference type="Pfam" id="PF03634">
    <property type="entry name" value="TCP"/>
    <property type="match status" value="1"/>
</dbReference>
<accession>K4AK35</accession>
<evidence type="ECO:0000256" key="5">
    <source>
        <dbReference type="ARBA" id="ARBA00023242"/>
    </source>
</evidence>
<feature type="region of interest" description="Disordered" evidence="6">
    <location>
        <begin position="1"/>
        <end position="27"/>
    </location>
</feature>
<dbReference type="InterPro" id="IPR005333">
    <property type="entry name" value="Transcription_factor_TCP"/>
</dbReference>
<dbReference type="EMBL" id="CM003536">
    <property type="protein sequence ID" value="RCV45095.1"/>
    <property type="molecule type" value="Genomic_DNA"/>
</dbReference>
<comment type="subcellular location">
    <subcellularLocation>
        <location evidence="1">Nucleus</location>
    </subcellularLocation>
</comment>
<evidence type="ECO:0000256" key="6">
    <source>
        <dbReference type="SAM" id="MobiDB-lite"/>
    </source>
</evidence>
<dbReference type="AlphaFoldDB" id="K4AK35"/>
<evidence type="ECO:0000313" key="8">
    <source>
        <dbReference type="EMBL" id="RCV45095.1"/>
    </source>
</evidence>
<dbReference type="PANTHER" id="PTHR31072:SF263">
    <property type="entry name" value="TCP DOMAIN-CONTAINING PROTEIN"/>
    <property type="match status" value="1"/>
</dbReference>
<proteinExistence type="predicted"/>
<feature type="domain" description="TCP" evidence="7">
    <location>
        <begin position="36"/>
        <end position="88"/>
    </location>
</feature>
<dbReference type="InterPro" id="IPR017887">
    <property type="entry name" value="TF_TCP_subgr"/>
</dbReference>
<feature type="region of interest" description="Disordered" evidence="6">
    <location>
        <begin position="94"/>
        <end position="119"/>
    </location>
</feature>
<evidence type="ECO:0000313" key="9">
    <source>
        <dbReference type="EnsemblPlants" id="KQK91143"/>
    </source>
</evidence>
<reference evidence="8 10" key="1">
    <citation type="journal article" date="2012" name="Nat. Biotechnol.">
        <title>Reference genome sequence of the model plant Setaria.</title>
        <authorList>
            <person name="Bennetzen J.L."/>
            <person name="Schmutz J."/>
            <person name="Wang H."/>
            <person name="Percifield R."/>
            <person name="Hawkins J."/>
            <person name="Pontaroli A.C."/>
            <person name="Estep M."/>
            <person name="Feng L."/>
            <person name="Vaughn J.N."/>
            <person name="Grimwood J."/>
            <person name="Jenkins J."/>
            <person name="Barry K."/>
            <person name="Lindquist E."/>
            <person name="Hellsten U."/>
            <person name="Deshpande S."/>
            <person name="Wang X."/>
            <person name="Wu X."/>
            <person name="Mitros T."/>
            <person name="Triplett J."/>
            <person name="Yang X."/>
            <person name="Ye C.Y."/>
            <person name="Mauro-Herrera M."/>
            <person name="Wang L."/>
            <person name="Li P."/>
            <person name="Sharma M."/>
            <person name="Sharma R."/>
            <person name="Ronald P.C."/>
            <person name="Panaud O."/>
            <person name="Kellogg E.A."/>
            <person name="Brutnell T.P."/>
            <person name="Doust A.N."/>
            <person name="Tuskan G.A."/>
            <person name="Rokhsar D."/>
            <person name="Devos K.M."/>
        </authorList>
    </citation>
    <scope>NUCLEOTIDE SEQUENCE [LARGE SCALE GENOMIC DNA]</scope>
    <source>
        <strain evidence="10">cv. Yugu1</strain>
        <strain evidence="8">Yugu1</strain>
    </source>
</reference>
<name>K4AK35_SETIT</name>
<dbReference type="PANTHER" id="PTHR31072">
    <property type="entry name" value="TRANSCRIPTION FACTOR TCP4-RELATED"/>
    <property type="match status" value="1"/>
</dbReference>
<evidence type="ECO:0000259" key="7">
    <source>
        <dbReference type="Pfam" id="PF03634"/>
    </source>
</evidence>
<sequence length="135" mass="14226">MEVGAPARAAEAAGRSSSCRRRGLPDPDARALRRADLGHNFDGETVQWLLQQAEPAIVATTGTMPASALASAAPSHIPVAASCSSSPRLRRWRASAQRCGGSTSPSTTRPSSSDGRRKQGFCRSSMFAVLKISLF</sequence>
<dbReference type="HOGENOM" id="CLU_1889382_0_0_1"/>
<dbReference type="Proteomes" id="UP000004995">
    <property type="component" value="Unassembled WGS sequence"/>
</dbReference>
<keyword evidence="2" id="KW-0805">Transcription regulation</keyword>
<keyword evidence="5" id="KW-0539">Nucleus</keyword>